<protein>
    <submittedName>
        <fullName evidence="2">Erythrocyte membrane-associated antigen</fullName>
    </submittedName>
</protein>
<dbReference type="KEGG" id="pgab:PGSY75_0003800A"/>
<dbReference type="Proteomes" id="UP000076004">
    <property type="component" value="Unassembled WGS sequence"/>
</dbReference>
<proteinExistence type="predicted"/>
<feature type="compositionally biased region" description="Basic residues" evidence="1">
    <location>
        <begin position="316"/>
        <end position="326"/>
    </location>
</feature>
<evidence type="ECO:0000313" key="3">
    <source>
        <dbReference type="Proteomes" id="UP000076004"/>
    </source>
</evidence>
<feature type="compositionally biased region" description="Basic and acidic residues" evidence="1">
    <location>
        <begin position="297"/>
        <end position="310"/>
    </location>
</feature>
<sequence>MKKQKDEEDEEEEEDEEKGETCYNKNLKNEFNKKIINKEEKYLNKFRISNILKCVNIFDKNVSVYEYENILKKMLIKKKDNHIIIKKKKNLNKKEKEKNDDYQNIQNIQNIQNDYMCHVNNNIIINTENQNYKHDINNIQQYINNNSLDYNYSNYIKIKNHNLLNKNERTKGYSSDSKIYFEKKKKIKYSRQKQKYKELPNHIRPLKGEQQNNKLYEEYVEGKPYNNLLNNVNNNLLYFNNISNINTSHDENFLEKEYITNTSNYEYYTDNNKKKRKQMNKILYNLEHLNKFHNSESNEHQDCLDNEHKNINQGGKNKKKRKKKKKENVNKYIFINEEKNKNSDEIQNVNMIKASKK</sequence>
<name>A0A151L3W5_9APIC</name>
<evidence type="ECO:0000313" key="2">
    <source>
        <dbReference type="EMBL" id="KYN93645.1"/>
    </source>
</evidence>
<feature type="region of interest" description="Disordered" evidence="1">
    <location>
        <begin position="1"/>
        <end position="20"/>
    </location>
</feature>
<dbReference type="GeneID" id="29773730"/>
<dbReference type="EMBL" id="LVLB01000060">
    <property type="protein sequence ID" value="KYN93645.1"/>
    <property type="molecule type" value="Genomic_DNA"/>
</dbReference>
<accession>A0A151L3W5</accession>
<dbReference type="AlphaFoldDB" id="A0A151L3W5"/>
<evidence type="ECO:0000256" key="1">
    <source>
        <dbReference type="SAM" id="MobiDB-lite"/>
    </source>
</evidence>
<organism evidence="2 3">
    <name type="scientific">Plasmodium gaboni</name>
    <dbReference type="NCBI Taxonomy" id="647221"/>
    <lineage>
        <taxon>Eukaryota</taxon>
        <taxon>Sar</taxon>
        <taxon>Alveolata</taxon>
        <taxon>Apicomplexa</taxon>
        <taxon>Aconoidasida</taxon>
        <taxon>Haemosporida</taxon>
        <taxon>Plasmodiidae</taxon>
        <taxon>Plasmodium</taxon>
        <taxon>Plasmodium (Laverania)</taxon>
    </lineage>
</organism>
<reference evidence="2 3" key="1">
    <citation type="journal article" date="2016" name="Nat. Commun.">
        <title>Genomes of cryptic chimpanzee Plasmodium species reveal key evolutionary events leading to human malaria.</title>
        <authorList>
            <person name="Sundararaman S.A."/>
            <person name="Plenderleith L.J."/>
            <person name="Liu W."/>
            <person name="Loy D.E."/>
            <person name="Learn G.H."/>
            <person name="Li Y."/>
            <person name="Shaw K.S."/>
            <person name="Ayouba A."/>
            <person name="Peeters M."/>
            <person name="Speede S."/>
            <person name="Shaw G.M."/>
            <person name="Bushman F.D."/>
            <person name="Brisson D."/>
            <person name="Rayner J.C."/>
            <person name="Sharp P.M."/>
            <person name="Hahn B.H."/>
        </authorList>
    </citation>
    <scope>NUCLEOTIDE SEQUENCE [LARGE SCALE GENOMIC DNA]</scope>
    <source>
        <strain evidence="2 3">SY75</strain>
    </source>
</reference>
<gene>
    <name evidence="2" type="ORF">PGSY75_0003800A</name>
</gene>
<feature type="region of interest" description="Disordered" evidence="1">
    <location>
        <begin position="297"/>
        <end position="329"/>
    </location>
</feature>
<comment type="caution">
    <text evidence="2">The sequence shown here is derived from an EMBL/GenBank/DDBJ whole genome shotgun (WGS) entry which is preliminary data.</text>
</comment>
<feature type="non-terminal residue" evidence="2">
    <location>
        <position position="357"/>
    </location>
</feature>
<dbReference type="VEuPathDB" id="PlasmoDB:PGSY75_0003800A"/>
<dbReference type="RefSeq" id="XP_018639043.1">
    <property type="nucleotide sequence ID" value="XM_018783173.1"/>
</dbReference>
<feature type="compositionally biased region" description="Acidic residues" evidence="1">
    <location>
        <begin position="7"/>
        <end position="18"/>
    </location>
</feature>
<dbReference type="VEuPathDB" id="PlasmoDB:PGABG01_0419200"/>